<dbReference type="GO" id="GO:0003924">
    <property type="term" value="F:GTPase activity"/>
    <property type="evidence" value="ECO:0007669"/>
    <property type="project" value="InterPro"/>
</dbReference>
<reference evidence="4" key="2">
    <citation type="submission" date="2017-02" db="UniProtKB">
        <authorList>
            <consortium name="WormBaseParasite"/>
        </authorList>
    </citation>
    <scope>IDENTIFICATION</scope>
</reference>
<dbReference type="InterPro" id="IPR001806">
    <property type="entry name" value="Small_GTPase"/>
</dbReference>
<organism evidence="3 4">
    <name type="scientific">Angiostrongylus cantonensis</name>
    <name type="common">Rat lungworm</name>
    <dbReference type="NCBI Taxonomy" id="6313"/>
    <lineage>
        <taxon>Eukaryota</taxon>
        <taxon>Metazoa</taxon>
        <taxon>Ecdysozoa</taxon>
        <taxon>Nematoda</taxon>
        <taxon>Chromadorea</taxon>
        <taxon>Rhabditida</taxon>
        <taxon>Rhabditina</taxon>
        <taxon>Rhabditomorpha</taxon>
        <taxon>Strongyloidea</taxon>
        <taxon>Metastrongylidae</taxon>
        <taxon>Angiostrongylus</taxon>
    </lineage>
</organism>
<evidence type="ECO:0000313" key="4">
    <source>
        <dbReference type="WBParaSite" id="ACAC_0001304801-mRNA-1"/>
    </source>
</evidence>
<evidence type="ECO:0000256" key="2">
    <source>
        <dbReference type="ARBA" id="ARBA00023134"/>
    </source>
</evidence>
<dbReference type="AlphaFoldDB" id="A0A0K0DMU9"/>
<evidence type="ECO:0000256" key="1">
    <source>
        <dbReference type="ARBA" id="ARBA00022741"/>
    </source>
</evidence>
<dbReference type="PRINTS" id="PR00449">
    <property type="entry name" value="RASTRNSFRMNG"/>
</dbReference>
<dbReference type="STRING" id="6313.A0A0K0DMU9"/>
<proteinExistence type="predicted"/>
<name>A0A0K0DMU9_ANGCA</name>
<accession>A0A0K0DMU9</accession>
<dbReference type="Pfam" id="PF00071">
    <property type="entry name" value="Ras"/>
    <property type="match status" value="1"/>
</dbReference>
<dbReference type="SUPFAM" id="SSF52540">
    <property type="entry name" value="P-loop containing nucleoside triphosphate hydrolases"/>
    <property type="match status" value="1"/>
</dbReference>
<dbReference type="PANTHER" id="PTHR47977">
    <property type="entry name" value="RAS-RELATED PROTEIN RAB"/>
    <property type="match status" value="1"/>
</dbReference>
<reference evidence="3" key="1">
    <citation type="submission" date="2012-09" db="EMBL/GenBank/DDBJ databases">
        <authorList>
            <person name="Martin A.A."/>
        </authorList>
    </citation>
    <scope>NUCLEOTIDE SEQUENCE</scope>
</reference>
<dbReference type="GO" id="GO:0005525">
    <property type="term" value="F:GTP binding"/>
    <property type="evidence" value="ECO:0007669"/>
    <property type="project" value="UniProtKB-KW"/>
</dbReference>
<dbReference type="Gene3D" id="3.40.50.300">
    <property type="entry name" value="P-loop containing nucleotide triphosphate hydrolases"/>
    <property type="match status" value="1"/>
</dbReference>
<keyword evidence="2" id="KW-0342">GTP-binding</keyword>
<dbReference type="InterPro" id="IPR027417">
    <property type="entry name" value="P-loop_NTPase"/>
</dbReference>
<sequence length="126" mass="14637">MNRKFFLAAPNICEQISRWTMFVEEEQERGAVIVFVGNKCDLKQRRQDKRSLDKVMAECGAQYMEISAKTGYNVKELLIPALLTRCPYPIPKPQKNEYNYTLKDYLRRATKHYGEDPAAGNKLWTG</sequence>
<evidence type="ECO:0000313" key="3">
    <source>
        <dbReference type="Proteomes" id="UP000035642"/>
    </source>
</evidence>
<protein>
    <submittedName>
        <fullName evidence="4">Ras family protein</fullName>
    </submittedName>
</protein>
<keyword evidence="1" id="KW-0547">Nucleotide-binding</keyword>
<dbReference type="InterPro" id="IPR050227">
    <property type="entry name" value="Rab"/>
</dbReference>
<dbReference type="Proteomes" id="UP000035642">
    <property type="component" value="Unassembled WGS sequence"/>
</dbReference>
<keyword evidence="3" id="KW-1185">Reference proteome</keyword>
<dbReference type="WBParaSite" id="ACAC_0001304801-mRNA-1">
    <property type="protein sequence ID" value="ACAC_0001304801-mRNA-1"/>
    <property type="gene ID" value="ACAC_0001304801"/>
</dbReference>